<evidence type="ECO:0008006" key="8">
    <source>
        <dbReference type="Google" id="ProtNLM"/>
    </source>
</evidence>
<name>A0A165K7X0_EXIGL</name>
<dbReference type="PANTHER" id="PTHR42723:SF1">
    <property type="entry name" value="CHLOROPHYLL SYNTHASE, CHLOROPLASTIC"/>
    <property type="match status" value="1"/>
</dbReference>
<dbReference type="EMBL" id="KV425949">
    <property type="protein sequence ID" value="KZV95933.1"/>
    <property type="molecule type" value="Genomic_DNA"/>
</dbReference>
<sequence length="283" mass="31310">MLPKLGYHAYTLFLFTYSDYKTIFVPVGIFALAAAPTASTSRIIIAVTWLWLQQLQTNVTNQYLGVEEDAVNKPWRPIPSGRISRSQAITLRWILPGLCTIGSGLIRRALLEASVAFAFATLAYNEMDLSHHWLGKNVCCGLGYMILEAGTTLALGDGRVLADDATRAIAVSGLVIASTIQVQDFPDIQGDMLRGRRTLPIVLPQASCVVTSIILAVWSLALGFIWNLNAIVYLAFSACGLWTAYRTFKGGDTVYRKTTYRIYNIWLMFLHILPIMSRLGSHS</sequence>
<dbReference type="OrthoDB" id="434972at2759"/>
<dbReference type="GO" id="GO:0016765">
    <property type="term" value="F:transferase activity, transferring alkyl or aryl (other than methyl) groups"/>
    <property type="evidence" value="ECO:0007669"/>
    <property type="project" value="InterPro"/>
</dbReference>
<dbReference type="InParanoid" id="A0A165K7X0"/>
<keyword evidence="7" id="KW-1185">Reference proteome</keyword>
<evidence type="ECO:0000313" key="7">
    <source>
        <dbReference type="Proteomes" id="UP000077266"/>
    </source>
</evidence>
<feature type="transmembrane region" description="Helical" evidence="5">
    <location>
        <begin position="260"/>
        <end position="277"/>
    </location>
</feature>
<feature type="transmembrane region" description="Helical" evidence="5">
    <location>
        <begin position="230"/>
        <end position="248"/>
    </location>
</feature>
<evidence type="ECO:0000313" key="6">
    <source>
        <dbReference type="EMBL" id="KZV95933.1"/>
    </source>
</evidence>
<evidence type="ECO:0000256" key="4">
    <source>
        <dbReference type="ARBA" id="ARBA00023136"/>
    </source>
</evidence>
<dbReference type="Pfam" id="PF01040">
    <property type="entry name" value="UbiA"/>
    <property type="match status" value="1"/>
</dbReference>
<dbReference type="GO" id="GO:0016020">
    <property type="term" value="C:membrane"/>
    <property type="evidence" value="ECO:0007669"/>
    <property type="project" value="UniProtKB-SubCell"/>
</dbReference>
<proteinExistence type="predicted"/>
<dbReference type="CDD" id="cd13965">
    <property type="entry name" value="PT_UbiA_3"/>
    <property type="match status" value="1"/>
</dbReference>
<evidence type="ECO:0000256" key="1">
    <source>
        <dbReference type="ARBA" id="ARBA00004141"/>
    </source>
</evidence>
<evidence type="ECO:0000256" key="3">
    <source>
        <dbReference type="ARBA" id="ARBA00022989"/>
    </source>
</evidence>
<feature type="transmembrane region" description="Helical" evidence="5">
    <location>
        <begin position="23"/>
        <end position="52"/>
    </location>
</feature>
<dbReference type="STRING" id="1314781.A0A165K7X0"/>
<evidence type="ECO:0000256" key="2">
    <source>
        <dbReference type="ARBA" id="ARBA00022692"/>
    </source>
</evidence>
<keyword evidence="3 5" id="KW-1133">Transmembrane helix</keyword>
<dbReference type="InterPro" id="IPR044878">
    <property type="entry name" value="UbiA_sf"/>
</dbReference>
<gene>
    <name evidence="6" type="ORF">EXIGLDRAFT_609880</name>
</gene>
<dbReference type="AlphaFoldDB" id="A0A165K7X0"/>
<dbReference type="PANTHER" id="PTHR42723">
    <property type="entry name" value="CHLOROPHYLL SYNTHASE"/>
    <property type="match status" value="1"/>
</dbReference>
<dbReference type="InterPro" id="IPR050475">
    <property type="entry name" value="Prenyltransferase_related"/>
</dbReference>
<accession>A0A165K7X0</accession>
<comment type="subcellular location">
    <subcellularLocation>
        <location evidence="1">Membrane</location>
        <topology evidence="1">Multi-pass membrane protein</topology>
    </subcellularLocation>
</comment>
<protein>
    <recommendedName>
        <fullName evidence="8">UbiA prenyltransferase</fullName>
    </recommendedName>
</protein>
<keyword evidence="2 5" id="KW-0812">Transmembrane</keyword>
<reference evidence="6 7" key="1">
    <citation type="journal article" date="2016" name="Mol. Biol. Evol.">
        <title>Comparative Genomics of Early-Diverging Mushroom-Forming Fungi Provides Insights into the Origins of Lignocellulose Decay Capabilities.</title>
        <authorList>
            <person name="Nagy L.G."/>
            <person name="Riley R."/>
            <person name="Tritt A."/>
            <person name="Adam C."/>
            <person name="Daum C."/>
            <person name="Floudas D."/>
            <person name="Sun H."/>
            <person name="Yadav J.S."/>
            <person name="Pangilinan J."/>
            <person name="Larsson K.H."/>
            <person name="Matsuura K."/>
            <person name="Barry K."/>
            <person name="Labutti K."/>
            <person name="Kuo R."/>
            <person name="Ohm R.A."/>
            <person name="Bhattacharya S.S."/>
            <person name="Shirouzu T."/>
            <person name="Yoshinaga Y."/>
            <person name="Martin F.M."/>
            <person name="Grigoriev I.V."/>
            <person name="Hibbett D.S."/>
        </authorList>
    </citation>
    <scope>NUCLEOTIDE SEQUENCE [LARGE SCALE GENOMIC DNA]</scope>
    <source>
        <strain evidence="6 7">HHB12029</strain>
    </source>
</reference>
<dbReference type="Gene3D" id="1.10.357.140">
    <property type="entry name" value="UbiA prenyltransferase"/>
    <property type="match status" value="1"/>
</dbReference>
<dbReference type="InterPro" id="IPR000537">
    <property type="entry name" value="UbiA_prenyltransferase"/>
</dbReference>
<organism evidence="6 7">
    <name type="scientific">Exidia glandulosa HHB12029</name>
    <dbReference type="NCBI Taxonomy" id="1314781"/>
    <lineage>
        <taxon>Eukaryota</taxon>
        <taxon>Fungi</taxon>
        <taxon>Dikarya</taxon>
        <taxon>Basidiomycota</taxon>
        <taxon>Agaricomycotina</taxon>
        <taxon>Agaricomycetes</taxon>
        <taxon>Auriculariales</taxon>
        <taxon>Exidiaceae</taxon>
        <taxon>Exidia</taxon>
    </lineage>
</organism>
<feature type="transmembrane region" description="Helical" evidence="5">
    <location>
        <begin position="201"/>
        <end position="224"/>
    </location>
</feature>
<evidence type="ECO:0000256" key="5">
    <source>
        <dbReference type="SAM" id="Phobius"/>
    </source>
</evidence>
<keyword evidence="4 5" id="KW-0472">Membrane</keyword>
<dbReference type="Proteomes" id="UP000077266">
    <property type="component" value="Unassembled WGS sequence"/>
</dbReference>